<dbReference type="STRING" id="1122192.SAMN02745673_00220"/>
<sequence>MNQEHLDPASERLWQEFHRIVNMTGEELRAWLLTDASGEQAFVPDPDLDMFQLGRGVVHVLSKRKVDLTAEDLATMREVVNEARDLLERPRPQDEGWRHALMRLGHDPLRPGASETEEEIGGEGREDI</sequence>
<dbReference type="InterPro" id="IPR021487">
    <property type="entry name" value="DUF3140"/>
</dbReference>
<organism evidence="2 3">
    <name type="scientific">Marinactinospora thermotolerans DSM 45154</name>
    <dbReference type="NCBI Taxonomy" id="1122192"/>
    <lineage>
        <taxon>Bacteria</taxon>
        <taxon>Bacillati</taxon>
        <taxon>Actinomycetota</taxon>
        <taxon>Actinomycetes</taxon>
        <taxon>Streptosporangiales</taxon>
        <taxon>Nocardiopsidaceae</taxon>
        <taxon>Marinactinospora</taxon>
    </lineage>
</organism>
<evidence type="ECO:0000256" key="1">
    <source>
        <dbReference type="SAM" id="MobiDB-lite"/>
    </source>
</evidence>
<name>A0A1T4K7V0_9ACTN</name>
<protein>
    <recommendedName>
        <fullName evidence="4">DUF3140 domain-containing protein</fullName>
    </recommendedName>
</protein>
<dbReference type="AlphaFoldDB" id="A0A1T4K7V0"/>
<evidence type="ECO:0000313" key="2">
    <source>
        <dbReference type="EMBL" id="SJZ38514.1"/>
    </source>
</evidence>
<evidence type="ECO:0000313" key="3">
    <source>
        <dbReference type="Proteomes" id="UP000190637"/>
    </source>
</evidence>
<dbReference type="EMBL" id="FUWS01000001">
    <property type="protein sequence ID" value="SJZ38514.1"/>
    <property type="molecule type" value="Genomic_DNA"/>
</dbReference>
<accession>A0A1T4K7V0</accession>
<feature type="region of interest" description="Disordered" evidence="1">
    <location>
        <begin position="103"/>
        <end position="128"/>
    </location>
</feature>
<dbReference type="PANTHER" id="PTHR40630">
    <property type="entry name" value="POSSIBLE DNA-BINDING PROTEIN"/>
    <property type="match status" value="1"/>
</dbReference>
<dbReference type="RefSeq" id="WP_235000611.1">
    <property type="nucleotide sequence ID" value="NZ_FUWS01000001.1"/>
</dbReference>
<gene>
    <name evidence="2" type="ORF">SAMN02745673_00220</name>
</gene>
<dbReference type="PANTHER" id="PTHR40630:SF1">
    <property type="entry name" value="DNA-BINDING PROTEIN"/>
    <property type="match status" value="1"/>
</dbReference>
<proteinExistence type="predicted"/>
<evidence type="ECO:0008006" key="4">
    <source>
        <dbReference type="Google" id="ProtNLM"/>
    </source>
</evidence>
<dbReference type="Pfam" id="PF11338">
    <property type="entry name" value="DUF3140"/>
    <property type="match status" value="1"/>
</dbReference>
<keyword evidence="3" id="KW-1185">Reference proteome</keyword>
<reference evidence="2 3" key="1">
    <citation type="submission" date="2017-02" db="EMBL/GenBank/DDBJ databases">
        <authorList>
            <person name="Peterson S.W."/>
        </authorList>
    </citation>
    <scope>NUCLEOTIDE SEQUENCE [LARGE SCALE GENOMIC DNA]</scope>
    <source>
        <strain evidence="2 3">DSM 45154</strain>
    </source>
</reference>
<dbReference type="Proteomes" id="UP000190637">
    <property type="component" value="Unassembled WGS sequence"/>
</dbReference>